<accession>A0A2Z7A7V9</accession>
<reference evidence="1 2" key="1">
    <citation type="journal article" date="2015" name="Proc. Natl. Acad. Sci. U.S.A.">
        <title>The resurrection genome of Boea hygrometrica: A blueprint for survival of dehydration.</title>
        <authorList>
            <person name="Xiao L."/>
            <person name="Yang G."/>
            <person name="Zhang L."/>
            <person name="Yang X."/>
            <person name="Zhao S."/>
            <person name="Ji Z."/>
            <person name="Zhou Q."/>
            <person name="Hu M."/>
            <person name="Wang Y."/>
            <person name="Chen M."/>
            <person name="Xu Y."/>
            <person name="Jin H."/>
            <person name="Xiao X."/>
            <person name="Hu G."/>
            <person name="Bao F."/>
            <person name="Hu Y."/>
            <person name="Wan P."/>
            <person name="Li L."/>
            <person name="Deng X."/>
            <person name="Kuang T."/>
            <person name="Xiang C."/>
            <person name="Zhu J.K."/>
            <person name="Oliver M.J."/>
            <person name="He Y."/>
        </authorList>
    </citation>
    <scope>NUCLEOTIDE SEQUENCE [LARGE SCALE GENOMIC DNA]</scope>
    <source>
        <strain evidence="2">cv. XS01</strain>
    </source>
</reference>
<dbReference type="EMBL" id="KV018131">
    <property type="protein sequence ID" value="KZV17588.1"/>
    <property type="molecule type" value="Genomic_DNA"/>
</dbReference>
<gene>
    <name evidence="1" type="ORF">F511_22332</name>
</gene>
<keyword evidence="2" id="KW-1185">Reference proteome</keyword>
<dbReference type="AlphaFoldDB" id="A0A2Z7A7V9"/>
<protein>
    <submittedName>
        <fullName evidence="1">Uncharacterized protein</fullName>
    </submittedName>
</protein>
<dbReference type="Proteomes" id="UP000250235">
    <property type="component" value="Unassembled WGS sequence"/>
</dbReference>
<evidence type="ECO:0000313" key="2">
    <source>
        <dbReference type="Proteomes" id="UP000250235"/>
    </source>
</evidence>
<dbReference type="OrthoDB" id="848707at2759"/>
<name>A0A2Z7A7V9_9LAMI</name>
<evidence type="ECO:0000313" key="1">
    <source>
        <dbReference type="EMBL" id="KZV17588.1"/>
    </source>
</evidence>
<organism evidence="1 2">
    <name type="scientific">Dorcoceras hygrometricum</name>
    <dbReference type="NCBI Taxonomy" id="472368"/>
    <lineage>
        <taxon>Eukaryota</taxon>
        <taxon>Viridiplantae</taxon>
        <taxon>Streptophyta</taxon>
        <taxon>Embryophyta</taxon>
        <taxon>Tracheophyta</taxon>
        <taxon>Spermatophyta</taxon>
        <taxon>Magnoliopsida</taxon>
        <taxon>eudicotyledons</taxon>
        <taxon>Gunneridae</taxon>
        <taxon>Pentapetalae</taxon>
        <taxon>asterids</taxon>
        <taxon>lamiids</taxon>
        <taxon>Lamiales</taxon>
        <taxon>Gesneriaceae</taxon>
        <taxon>Didymocarpoideae</taxon>
        <taxon>Trichosporeae</taxon>
        <taxon>Loxocarpinae</taxon>
        <taxon>Dorcoceras</taxon>
    </lineage>
</organism>
<proteinExistence type="predicted"/>
<sequence length="306" mass="34384">MSSWNKSSRALHKLQEIQKSVHDRTGLVLAVVKAVKERQVVSHRFTQFQVMCSGGTVDNQSREACCVGNIPVAVFLIHSPTTMASSLISSSHHVDFESVFGFDDAGMVRMFESLIAIGLNNFLGCPVVFLEAALIEFFANGFVRDGLVVSTVNCVHVEFSEKVFAEAFELPIEGLTDVSDVPKNLFFDSRILFFASQEHVSITCLKKELKIEFRLLHDILAKTMFVKAGSFDAVTRERFMLMTCINCGVKVNWSTLLFNVLKEMVTPGSRQAKGFAIQICAILKMFQDWWWRISSISYLTSVNREN</sequence>